<evidence type="ECO:0000256" key="1">
    <source>
        <dbReference type="ARBA" id="ARBA00004123"/>
    </source>
</evidence>
<keyword evidence="8" id="KW-1185">Reference proteome</keyword>
<dbReference type="Gene3D" id="1.20.890.10">
    <property type="entry name" value="cAMP-dependent protein kinase regulatory subunit, dimerization-anchoring domain"/>
    <property type="match status" value="1"/>
</dbReference>
<evidence type="ECO:0000256" key="3">
    <source>
        <dbReference type="ARBA" id="ARBA00023242"/>
    </source>
</evidence>
<evidence type="ECO:0000256" key="2">
    <source>
        <dbReference type="ARBA" id="ARBA00010849"/>
    </source>
</evidence>
<accession>A0A132AJN1</accession>
<comment type="subcellular location">
    <subcellularLocation>
        <location evidence="1">Nucleus</location>
    </subcellularLocation>
</comment>
<dbReference type="VEuPathDB" id="VectorBase:SSCA005668"/>
<feature type="compositionally biased region" description="Basic and acidic residues" evidence="4">
    <location>
        <begin position="26"/>
        <end position="35"/>
    </location>
</feature>
<evidence type="ECO:0000313" key="5">
    <source>
        <dbReference type="EMBL" id="KAF7495018.1"/>
    </source>
</evidence>
<feature type="region of interest" description="Disordered" evidence="4">
    <location>
        <begin position="1"/>
        <end position="174"/>
    </location>
</feature>
<dbReference type="OrthoDB" id="417678at2759"/>
<evidence type="ECO:0000256" key="4">
    <source>
        <dbReference type="SAM" id="MobiDB-lite"/>
    </source>
</evidence>
<dbReference type="Proteomes" id="UP000616769">
    <property type="component" value="Unassembled WGS sequence"/>
</dbReference>
<dbReference type="CDD" id="cd22965">
    <property type="entry name" value="DD_DPY30_SDC1"/>
    <property type="match status" value="1"/>
</dbReference>
<organism evidence="6 9">
    <name type="scientific">Sarcoptes scabiei</name>
    <name type="common">Itch mite</name>
    <name type="synonym">Acarus scabiei</name>
    <dbReference type="NCBI Taxonomy" id="52283"/>
    <lineage>
        <taxon>Eukaryota</taxon>
        <taxon>Metazoa</taxon>
        <taxon>Ecdysozoa</taxon>
        <taxon>Arthropoda</taxon>
        <taxon>Chelicerata</taxon>
        <taxon>Arachnida</taxon>
        <taxon>Acari</taxon>
        <taxon>Acariformes</taxon>
        <taxon>Sarcoptiformes</taxon>
        <taxon>Astigmata</taxon>
        <taxon>Psoroptidia</taxon>
        <taxon>Sarcoptoidea</taxon>
        <taxon>Sarcoptidae</taxon>
        <taxon>Sarcoptinae</taxon>
        <taxon>Sarcoptes</taxon>
    </lineage>
</organism>
<gene>
    <name evidence="6" type="ORF">QR98_0095950</name>
    <name evidence="5" type="ORF">SSS_7735</name>
</gene>
<name>A0A132AJN1_SARSC</name>
<reference evidence="6 9" key="1">
    <citation type="journal article" date="2015" name="Parasit. Vectors">
        <title>Draft genome of the scabies mite.</title>
        <authorList>
            <person name="Rider S.D.Jr."/>
            <person name="Morgan M.S."/>
            <person name="Arlian L.G."/>
        </authorList>
    </citation>
    <scope>NUCLEOTIDE SEQUENCE [LARGE SCALE GENOMIC DNA]</scope>
    <source>
        <strain evidence="6">Arlian Lab</strain>
    </source>
</reference>
<feature type="compositionally biased region" description="Polar residues" evidence="4">
    <location>
        <begin position="73"/>
        <end position="120"/>
    </location>
</feature>
<keyword evidence="3" id="KW-0539">Nucleus</keyword>
<dbReference type="InterPro" id="IPR049629">
    <property type="entry name" value="DPY30_SDC1_DD"/>
</dbReference>
<dbReference type="EMBL" id="WVUK01000050">
    <property type="protein sequence ID" value="KAF7495018.1"/>
    <property type="molecule type" value="Genomic_DNA"/>
</dbReference>
<comment type="similarity">
    <text evidence="2">Belongs to the dpy-30 family.</text>
</comment>
<evidence type="ECO:0000313" key="7">
    <source>
        <dbReference type="EnsemblMetazoa" id="KAF7495018.1"/>
    </source>
</evidence>
<dbReference type="EnsemblMetazoa" id="SSS_7735s_mrna">
    <property type="protein sequence ID" value="KAF7495018.1"/>
    <property type="gene ID" value="SSS_7735"/>
</dbReference>
<feature type="compositionally biased region" description="Basic and acidic residues" evidence="4">
    <location>
        <begin position="46"/>
        <end position="70"/>
    </location>
</feature>
<dbReference type="AlphaFoldDB" id="A0A132AJN1"/>
<proteinExistence type="inferred from homology"/>
<dbReference type="Proteomes" id="UP000070412">
    <property type="component" value="Unassembled WGS sequence"/>
</dbReference>
<reference evidence="7" key="4">
    <citation type="submission" date="2022-06" db="UniProtKB">
        <authorList>
            <consortium name="EnsemblMetazoa"/>
        </authorList>
    </citation>
    <scope>IDENTIFICATION</scope>
</reference>
<sequence>MAETSAEDVAISNKIEDSNVENTPVDVKDSIKTEDSIPAAETIIDNNEKAEDNNEKKSAEESMEVDEQKETIPVTSETAEPVATSTDMPVSEPQIQSTEGTEPGSTPVTTELPKEQNNAVQDEANANEAVSKIKTETVASSVVASLPTESNDVSKNKDNQTRDNQSKENIKKNKIELSKLPIRQYMDSTIVPSLLLGLSTLAKERPPKPLEFLGKFLLQKSKEQEQD</sequence>
<feature type="compositionally biased region" description="Basic and acidic residues" evidence="4">
    <location>
        <begin position="152"/>
        <end position="174"/>
    </location>
</feature>
<reference evidence="8" key="2">
    <citation type="journal article" date="2020" name="PLoS Negl. Trop. Dis.">
        <title>High-quality nuclear genome for Sarcoptes scabiei-A critical resource for a neglected parasite.</title>
        <authorList>
            <person name="Korhonen P.K."/>
            <person name="Gasser R.B."/>
            <person name="Ma G."/>
            <person name="Wang T."/>
            <person name="Stroehlein A.J."/>
            <person name="Young N.D."/>
            <person name="Ang C.S."/>
            <person name="Fernando D.D."/>
            <person name="Lu H.C."/>
            <person name="Taylor S."/>
            <person name="Reynolds S.L."/>
            <person name="Mofiz E."/>
            <person name="Najaraj S.H."/>
            <person name="Gowda H."/>
            <person name="Madugundu A."/>
            <person name="Renuse S."/>
            <person name="Holt D."/>
            <person name="Pandey A."/>
            <person name="Papenfuss A.T."/>
            <person name="Fischer K."/>
        </authorList>
    </citation>
    <scope>NUCLEOTIDE SEQUENCE [LARGE SCALE GENOMIC DNA]</scope>
</reference>
<dbReference type="EMBL" id="JXLN01016277">
    <property type="protein sequence ID" value="KPM11029.1"/>
    <property type="molecule type" value="Genomic_DNA"/>
</dbReference>
<evidence type="ECO:0000313" key="6">
    <source>
        <dbReference type="EMBL" id="KPM11029.1"/>
    </source>
</evidence>
<dbReference type="Pfam" id="PF05186">
    <property type="entry name" value="Dpy-30"/>
    <property type="match status" value="1"/>
</dbReference>
<protein>
    <submittedName>
        <fullName evidence="5">Protein dpy-30 -like protein</fullName>
    </submittedName>
</protein>
<dbReference type="InterPro" id="IPR007858">
    <property type="entry name" value="Dpy-30_motif"/>
</dbReference>
<evidence type="ECO:0000313" key="8">
    <source>
        <dbReference type="Proteomes" id="UP000070412"/>
    </source>
</evidence>
<feature type="compositionally biased region" description="Polar residues" evidence="4">
    <location>
        <begin position="137"/>
        <end position="151"/>
    </location>
</feature>
<dbReference type="GO" id="GO:0005634">
    <property type="term" value="C:nucleus"/>
    <property type="evidence" value="ECO:0007669"/>
    <property type="project" value="UniProtKB-SubCell"/>
</dbReference>
<reference evidence="5" key="3">
    <citation type="submission" date="2020-01" db="EMBL/GenBank/DDBJ databases">
        <authorList>
            <person name="Korhonen P.K.K."/>
            <person name="Guangxu M.G."/>
            <person name="Wang T.W."/>
            <person name="Stroehlein A.J.S."/>
            <person name="Young N.D."/>
            <person name="Ang C.-S.A."/>
            <person name="Fernando D.W.F."/>
            <person name="Lu H.L."/>
            <person name="Taylor S.T."/>
            <person name="Ehtesham M.E.M."/>
            <person name="Najaraj S.H.N."/>
            <person name="Harsha G.H.G."/>
            <person name="Madugundu A.M."/>
            <person name="Renuse S.R."/>
            <person name="Holt D.H."/>
            <person name="Pandey A.P."/>
            <person name="Papenfuss A.P."/>
            <person name="Gasser R.B.G."/>
            <person name="Fischer K.F."/>
        </authorList>
    </citation>
    <scope>NUCLEOTIDE SEQUENCE</scope>
    <source>
        <strain evidence="5">SSS_KF_BRIS2020</strain>
    </source>
</reference>
<evidence type="ECO:0000313" key="9">
    <source>
        <dbReference type="Proteomes" id="UP000616769"/>
    </source>
</evidence>